<keyword evidence="3" id="KW-1185">Reference proteome</keyword>
<keyword evidence="1" id="KW-0472">Membrane</keyword>
<dbReference type="Proteomes" id="UP000295293">
    <property type="component" value="Unassembled WGS sequence"/>
</dbReference>
<sequence>MPQVLSRPNTLALSRRALRLLIALNLLLGFLILALLVASLVAGDWVMRALGVPSNEGSAALFIGMRLIMLVGVVSAPVTHIALTRLLAIVLTVNQGDPFVAQNATRLQQIAWAVLALELLRLGVGLVEALVSSPAMPLDLDGSFSPTPWLAVLLLFVLARVFDHGTRLREDLEGTV</sequence>
<dbReference type="InterPro" id="IPR021354">
    <property type="entry name" value="DUF2975"/>
</dbReference>
<dbReference type="OrthoDB" id="7349915at2"/>
<gene>
    <name evidence="2" type="ORF">DFR29_11183</name>
</gene>
<keyword evidence="1" id="KW-1133">Transmembrane helix</keyword>
<dbReference type="RefSeq" id="WP_133819925.1">
    <property type="nucleotide sequence ID" value="NZ_SNZH01000011.1"/>
</dbReference>
<evidence type="ECO:0008006" key="4">
    <source>
        <dbReference type="Google" id="ProtNLM"/>
    </source>
</evidence>
<feature type="transmembrane region" description="Helical" evidence="1">
    <location>
        <begin position="143"/>
        <end position="162"/>
    </location>
</feature>
<dbReference type="Pfam" id="PF11188">
    <property type="entry name" value="DUF2975"/>
    <property type="match status" value="1"/>
</dbReference>
<reference evidence="2 3" key="1">
    <citation type="submission" date="2019-03" db="EMBL/GenBank/DDBJ databases">
        <title>Genomic Encyclopedia of Type Strains, Phase IV (KMG-IV): sequencing the most valuable type-strain genomes for metagenomic binning, comparative biology and taxonomic classification.</title>
        <authorList>
            <person name="Goeker M."/>
        </authorList>
    </citation>
    <scope>NUCLEOTIDE SEQUENCE [LARGE SCALE GENOMIC DNA]</scope>
    <source>
        <strain evidence="2 3">DSM 21667</strain>
    </source>
</reference>
<feature type="transmembrane region" description="Helical" evidence="1">
    <location>
        <begin position="20"/>
        <end position="43"/>
    </location>
</feature>
<evidence type="ECO:0000313" key="2">
    <source>
        <dbReference type="EMBL" id="TDR41171.1"/>
    </source>
</evidence>
<organism evidence="2 3">
    <name type="scientific">Tahibacter aquaticus</name>
    <dbReference type="NCBI Taxonomy" id="520092"/>
    <lineage>
        <taxon>Bacteria</taxon>
        <taxon>Pseudomonadati</taxon>
        <taxon>Pseudomonadota</taxon>
        <taxon>Gammaproteobacteria</taxon>
        <taxon>Lysobacterales</taxon>
        <taxon>Rhodanobacteraceae</taxon>
        <taxon>Tahibacter</taxon>
    </lineage>
</organism>
<keyword evidence="1" id="KW-0812">Transmembrane</keyword>
<comment type="caution">
    <text evidence="2">The sequence shown here is derived from an EMBL/GenBank/DDBJ whole genome shotgun (WGS) entry which is preliminary data.</text>
</comment>
<name>A0A4R6YSE6_9GAMM</name>
<accession>A0A4R6YSE6</accession>
<evidence type="ECO:0000313" key="3">
    <source>
        <dbReference type="Proteomes" id="UP000295293"/>
    </source>
</evidence>
<protein>
    <recommendedName>
        <fullName evidence="4">DUF2975 family protein</fullName>
    </recommendedName>
</protein>
<feature type="transmembrane region" description="Helical" evidence="1">
    <location>
        <begin position="110"/>
        <end position="131"/>
    </location>
</feature>
<feature type="transmembrane region" description="Helical" evidence="1">
    <location>
        <begin position="63"/>
        <end position="89"/>
    </location>
</feature>
<proteinExistence type="predicted"/>
<evidence type="ECO:0000256" key="1">
    <source>
        <dbReference type="SAM" id="Phobius"/>
    </source>
</evidence>
<dbReference type="AlphaFoldDB" id="A0A4R6YSE6"/>
<dbReference type="EMBL" id="SNZH01000011">
    <property type="protein sequence ID" value="TDR41171.1"/>
    <property type="molecule type" value="Genomic_DNA"/>
</dbReference>